<comment type="caution">
    <text evidence="2">The sequence shown here is derived from an EMBL/GenBank/DDBJ whole genome shotgun (WGS) entry which is preliminary data.</text>
</comment>
<evidence type="ECO:0000256" key="1">
    <source>
        <dbReference type="SAM" id="MobiDB-lite"/>
    </source>
</evidence>
<evidence type="ECO:0008006" key="4">
    <source>
        <dbReference type="Google" id="ProtNLM"/>
    </source>
</evidence>
<accession>A0A372GLH1</accession>
<dbReference type="EMBL" id="QVNQ01000002">
    <property type="protein sequence ID" value="RFS86234.1"/>
    <property type="molecule type" value="Genomic_DNA"/>
</dbReference>
<feature type="region of interest" description="Disordered" evidence="1">
    <location>
        <begin position="90"/>
        <end position="113"/>
    </location>
</feature>
<protein>
    <recommendedName>
        <fullName evidence="4">RHS repeat protein</fullName>
    </recommendedName>
</protein>
<proteinExistence type="predicted"/>
<dbReference type="Gene3D" id="2.180.10.10">
    <property type="entry name" value="RHS repeat-associated core"/>
    <property type="match status" value="1"/>
</dbReference>
<gene>
    <name evidence="2" type="ORF">D0T12_06355</name>
</gene>
<evidence type="ECO:0000313" key="3">
    <source>
        <dbReference type="Proteomes" id="UP000262882"/>
    </source>
</evidence>
<name>A0A372GLH1_9ACTN</name>
<dbReference type="AlphaFoldDB" id="A0A372GLH1"/>
<keyword evidence="3" id="KW-1185">Reference proteome</keyword>
<dbReference type="RefSeq" id="WP_117398454.1">
    <property type="nucleotide sequence ID" value="NZ_QVNQ01000002.1"/>
</dbReference>
<reference evidence="2 3" key="1">
    <citation type="submission" date="2018-08" db="EMBL/GenBank/DDBJ databases">
        <title>Actinomadura spongicola sp. nov., isolated from marine sponge Leucetta chagosensis.</title>
        <authorList>
            <person name="Li L."/>
            <person name="Lin H.W."/>
        </authorList>
    </citation>
    <scope>NUCLEOTIDE SEQUENCE [LARGE SCALE GENOMIC DNA]</scope>
    <source>
        <strain evidence="2 3">LHW52907</strain>
    </source>
</reference>
<organism evidence="2 3">
    <name type="scientific">Actinomadura spongiicola</name>
    <dbReference type="NCBI Taxonomy" id="2303421"/>
    <lineage>
        <taxon>Bacteria</taxon>
        <taxon>Bacillati</taxon>
        <taxon>Actinomycetota</taxon>
        <taxon>Actinomycetes</taxon>
        <taxon>Streptosporangiales</taxon>
        <taxon>Thermomonosporaceae</taxon>
        <taxon>Actinomadura</taxon>
    </lineage>
</organism>
<evidence type="ECO:0000313" key="2">
    <source>
        <dbReference type="EMBL" id="RFS86234.1"/>
    </source>
</evidence>
<dbReference type="Proteomes" id="UP000262882">
    <property type="component" value="Unassembled WGS sequence"/>
</dbReference>
<feature type="region of interest" description="Disordered" evidence="1">
    <location>
        <begin position="1"/>
        <end position="24"/>
    </location>
</feature>
<sequence>MQTLTYDPAGRLKTEKTPGTGHVTKLTRGDQQFVYDWDDNGRLVERGRDGQRADRGGLVDHHQHTVVLGELGEQRLQLRLVVTYDPAGALKRTTRQTAPPPPTPTTEQASSPT</sequence>